<sequence length="631" mass="70497">MSEDRQRFVYKEWVRDPKGKLLEKPPPRGKRTENNIIWGHSLDDFYWIPRIPGVNVLTIWSRSMIQAFGENYLKERHDPEPEPRRLRPWPVLTLPEHLSSASELGYIDEGCTETHSRAPRRVQDEVVETPNATAATGTPLSSLYAVAMDIDAPSGENGDSPKGNECGPASVVEQGDAPKVEASGADTAKPDVDGRSLCTVYPTLSLIRVVGMDVDIDGRADNGVLPEASASCLRSAWGSLDDAESPQVLQLRLPPIFHDLPKLEEFIPEAYFPDILYVNDPDEATMASSHYYYSRMPAVAVQSQERVPRKYKRPAASSSGPAPATCAPPVVPDPSTNLRIAHLNLSGAPFLGVGNHSVVHRAALRLPRPLGARSPTGEVTVAAKTGFPGSEARQLLLNEGKIYGAFPAHLMEDWCGLNLVAPITHPVPVHAVVPKFYGYYVPVREDIEREKQEAVRRFKLSGSYKAWQRMSPILLLEECGTPIVPITFTPDARSECYSMALRLHYAEFTQGSFYVRNFLMQPGPLTVAPSARSTETPSFRIIDFGRGEHWPYQLEAAKTENELRRKKSKTTLRELMKVPTEEEMKQRVEEAKREDAADERALKAAGKAWWESRDYEVRKAHSELRIRDFHC</sequence>
<dbReference type="Proteomes" id="UP001222325">
    <property type="component" value="Unassembled WGS sequence"/>
</dbReference>
<accession>A0AAD6XJC1</accession>
<name>A0AAD6XJC1_9AGAR</name>
<feature type="region of interest" description="Disordered" evidence="1">
    <location>
        <begin position="580"/>
        <end position="599"/>
    </location>
</feature>
<keyword evidence="3" id="KW-1185">Reference proteome</keyword>
<feature type="region of interest" description="Disordered" evidence="1">
    <location>
        <begin position="308"/>
        <end position="330"/>
    </location>
</feature>
<evidence type="ECO:0000313" key="2">
    <source>
        <dbReference type="EMBL" id="KAJ7075256.1"/>
    </source>
</evidence>
<protein>
    <submittedName>
        <fullName evidence="2">Uncharacterized protein</fullName>
    </submittedName>
</protein>
<proteinExistence type="predicted"/>
<dbReference type="AlphaFoldDB" id="A0AAD6XJC1"/>
<evidence type="ECO:0000313" key="3">
    <source>
        <dbReference type="Proteomes" id="UP001222325"/>
    </source>
</evidence>
<dbReference type="EMBL" id="JARJCN010000100">
    <property type="protein sequence ID" value="KAJ7075256.1"/>
    <property type="molecule type" value="Genomic_DNA"/>
</dbReference>
<organism evidence="2 3">
    <name type="scientific">Mycena belliarum</name>
    <dbReference type="NCBI Taxonomy" id="1033014"/>
    <lineage>
        <taxon>Eukaryota</taxon>
        <taxon>Fungi</taxon>
        <taxon>Dikarya</taxon>
        <taxon>Basidiomycota</taxon>
        <taxon>Agaricomycotina</taxon>
        <taxon>Agaricomycetes</taxon>
        <taxon>Agaricomycetidae</taxon>
        <taxon>Agaricales</taxon>
        <taxon>Marasmiineae</taxon>
        <taxon>Mycenaceae</taxon>
        <taxon>Mycena</taxon>
    </lineage>
</organism>
<gene>
    <name evidence="2" type="ORF">B0H15DRAFT_792105</name>
</gene>
<reference evidence="2" key="1">
    <citation type="submission" date="2023-03" db="EMBL/GenBank/DDBJ databases">
        <title>Massive genome expansion in bonnet fungi (Mycena s.s.) driven by repeated elements and novel gene families across ecological guilds.</title>
        <authorList>
            <consortium name="Lawrence Berkeley National Laboratory"/>
            <person name="Harder C.B."/>
            <person name="Miyauchi S."/>
            <person name="Viragh M."/>
            <person name="Kuo A."/>
            <person name="Thoen E."/>
            <person name="Andreopoulos B."/>
            <person name="Lu D."/>
            <person name="Skrede I."/>
            <person name="Drula E."/>
            <person name="Henrissat B."/>
            <person name="Morin E."/>
            <person name="Kohler A."/>
            <person name="Barry K."/>
            <person name="LaButti K."/>
            <person name="Morin E."/>
            <person name="Salamov A."/>
            <person name="Lipzen A."/>
            <person name="Mereny Z."/>
            <person name="Hegedus B."/>
            <person name="Baldrian P."/>
            <person name="Stursova M."/>
            <person name="Weitz H."/>
            <person name="Taylor A."/>
            <person name="Grigoriev I.V."/>
            <person name="Nagy L.G."/>
            <person name="Martin F."/>
            <person name="Kauserud H."/>
        </authorList>
    </citation>
    <scope>NUCLEOTIDE SEQUENCE</scope>
    <source>
        <strain evidence="2">CBHHK173m</strain>
    </source>
</reference>
<feature type="compositionally biased region" description="Low complexity" evidence="1">
    <location>
        <begin position="314"/>
        <end position="328"/>
    </location>
</feature>
<comment type="caution">
    <text evidence="2">The sequence shown here is derived from an EMBL/GenBank/DDBJ whole genome shotgun (WGS) entry which is preliminary data.</text>
</comment>
<evidence type="ECO:0000256" key="1">
    <source>
        <dbReference type="SAM" id="MobiDB-lite"/>
    </source>
</evidence>